<gene>
    <name evidence="2" type="ORF">SAMN02745947_00265</name>
</gene>
<organism evidence="2 3">
    <name type="scientific">Rhodococcus rhodochrous J3</name>
    <dbReference type="NCBI Taxonomy" id="903528"/>
    <lineage>
        <taxon>Bacteria</taxon>
        <taxon>Bacillati</taxon>
        <taxon>Actinomycetota</taxon>
        <taxon>Actinomycetes</taxon>
        <taxon>Mycobacteriales</taxon>
        <taxon>Nocardiaceae</taxon>
        <taxon>Rhodococcus</taxon>
    </lineage>
</organism>
<evidence type="ECO:0000313" key="3">
    <source>
        <dbReference type="Proteomes" id="UP000193566"/>
    </source>
</evidence>
<evidence type="ECO:0000313" key="2">
    <source>
        <dbReference type="EMBL" id="SMG07708.1"/>
    </source>
</evidence>
<accession>A0ABY1M4H7</accession>
<sequence>MFGDPRFLRRRNLTPRLYHRRVTIPPRRPSRHTAISDAALELAARGGNHAVTHTGIDVHLGLPKGSTSYYFRTRHALVSAAIARLTDRSRADFAALFDDTTGTPSSPADLIARYIERLLTVRRTDVLARYALATDARLEPESAEALAGCMFSITAATDLVRELGAPDPGTAGHDLVTLLEGILFDRTHGLRAHTSSGPGTAWVDGIRSSVGLWLDALCAQQ</sequence>
<dbReference type="InterPro" id="IPR009057">
    <property type="entry name" value="Homeodomain-like_sf"/>
</dbReference>
<proteinExistence type="predicted"/>
<dbReference type="EMBL" id="FXAV01000001">
    <property type="protein sequence ID" value="SMG07708.1"/>
    <property type="molecule type" value="Genomic_DNA"/>
</dbReference>
<dbReference type="Proteomes" id="UP000193566">
    <property type="component" value="Unassembled WGS sequence"/>
</dbReference>
<keyword evidence="3" id="KW-1185">Reference proteome</keyword>
<feature type="domain" description="Tetracyclin repressor-like C-terminal group 31" evidence="1">
    <location>
        <begin position="104"/>
        <end position="187"/>
    </location>
</feature>
<name>A0ABY1M4H7_RHORH</name>
<comment type="caution">
    <text evidence="2">The sequence shown here is derived from an EMBL/GenBank/DDBJ whole genome shotgun (WGS) entry which is preliminary data.</text>
</comment>
<reference evidence="2 3" key="1">
    <citation type="submission" date="2017-04" db="EMBL/GenBank/DDBJ databases">
        <authorList>
            <person name="Varghese N."/>
            <person name="Submissions S."/>
        </authorList>
    </citation>
    <scope>NUCLEOTIDE SEQUENCE [LARGE SCALE GENOMIC DNA]</scope>
    <source>
        <strain evidence="2 3">J3</strain>
    </source>
</reference>
<dbReference type="InterPro" id="IPR041583">
    <property type="entry name" value="TetR_C_31"/>
</dbReference>
<dbReference type="Pfam" id="PF17940">
    <property type="entry name" value="TetR_C_31"/>
    <property type="match status" value="1"/>
</dbReference>
<dbReference type="Gene3D" id="1.10.357.10">
    <property type="entry name" value="Tetracycline Repressor, domain 2"/>
    <property type="match status" value="1"/>
</dbReference>
<dbReference type="SUPFAM" id="SSF46689">
    <property type="entry name" value="Homeodomain-like"/>
    <property type="match status" value="1"/>
</dbReference>
<evidence type="ECO:0000259" key="1">
    <source>
        <dbReference type="Pfam" id="PF17940"/>
    </source>
</evidence>
<protein>
    <submittedName>
        <fullName evidence="2">Transcriptional regulator, TetR family</fullName>
    </submittedName>
</protein>